<name>A0A1I3SR50_9RHOB</name>
<dbReference type="Proteomes" id="UP000199630">
    <property type="component" value="Unassembled WGS sequence"/>
</dbReference>
<evidence type="ECO:0000256" key="1">
    <source>
        <dbReference type="SAM" id="MobiDB-lite"/>
    </source>
</evidence>
<evidence type="ECO:0000313" key="3">
    <source>
        <dbReference type="EMBL" id="SFJ61294.1"/>
    </source>
</evidence>
<evidence type="ECO:0008006" key="5">
    <source>
        <dbReference type="Google" id="ProtNLM"/>
    </source>
</evidence>
<feature type="signal peptide" evidence="2">
    <location>
        <begin position="1"/>
        <end position="19"/>
    </location>
</feature>
<feature type="compositionally biased region" description="Polar residues" evidence="1">
    <location>
        <begin position="793"/>
        <end position="809"/>
    </location>
</feature>
<feature type="compositionally biased region" description="Low complexity" evidence="1">
    <location>
        <begin position="293"/>
        <end position="310"/>
    </location>
</feature>
<organism evidence="3 4">
    <name type="scientific">Celeribacter neptunius</name>
    <dbReference type="NCBI Taxonomy" id="588602"/>
    <lineage>
        <taxon>Bacteria</taxon>
        <taxon>Pseudomonadati</taxon>
        <taxon>Pseudomonadota</taxon>
        <taxon>Alphaproteobacteria</taxon>
        <taxon>Rhodobacterales</taxon>
        <taxon>Roseobacteraceae</taxon>
        <taxon>Celeribacter</taxon>
    </lineage>
</organism>
<sequence length="826" mass="88598">MIRLLTLLLALSLTPFASARAEVVDVLSGEHVDFSRLVMQFPTAVDWQFGRTADGSYALRVDAPDVSFNTTGVFNKIPRSRVETLSSGASELIVTVPGNVHADAFELRAGRIVIDIKDGQPQANAAFEKILDATARNAPTPVMRTPLARPVDPEAGQETVVADMAPQTVTAPDPVTEEVMPSATTEDPGSDVLMSGAGQEHVGTVVREGLDPLDRVEFPIIMPGSMPNGGAETAPISVGNAALDEELVQRSEHVEELQKQLLEQIGRAVSQGLLDADITKTEQAVEETQAYQSEQEAGAAAAAQQAAVEEPLSAEDRSHIRIQSSIDREQKNRDEESRVDDRGTQCLSSGMIDVAAWGGALEDGLELPALRAATIGEFDLPNPDGVKQLARYYIYLTFGAEAKSVLKDFGVTVEGHDILWTLADIMDKGYAEKPGRLANQFRCDGAVAFWSVMAKEKLNDWEEYNMDSVLGTFSALPIHLRRFLGPKLSERFLAIGDEDSAKNIQSAIARVEGDHGDAFALLDAELKLADGDVPSGVGQLELIVGENGPKAPEALVKLIATQAAEGGPIDRRTAENAEAMSVEFRGSDYEATLRKAAIVARIYSGDVDMALRQVLSLRADEIGDAGDVSALLSQSLEVLAGDADDPTFSKLALGHLDEISHAAITDDARLKVAERLVDMGFFDAALSLMSRYSDQDDAAAKMTLARAFYGEGEMEAAIRYAGQVTSDDAKRLMSKAYFQLDDPKKAVEALDGLSADAQSDALSLVAEDWGRLERSTEPSLAGLADVVTKDTAAPQTDENGVPSLSSVEDLLSNSREMRDALEAVLN</sequence>
<dbReference type="STRING" id="588602.SAMN04487991_2564"/>
<keyword evidence="4" id="KW-1185">Reference proteome</keyword>
<evidence type="ECO:0000256" key="2">
    <source>
        <dbReference type="SAM" id="SignalP"/>
    </source>
</evidence>
<feature type="chain" id="PRO_5011779088" description="Tetratricopeptide repeat-containing protein" evidence="2">
    <location>
        <begin position="20"/>
        <end position="826"/>
    </location>
</feature>
<accession>A0A1I3SR50</accession>
<feature type="region of interest" description="Disordered" evidence="1">
    <location>
        <begin position="789"/>
        <end position="809"/>
    </location>
</feature>
<dbReference type="AlphaFoldDB" id="A0A1I3SR50"/>
<gene>
    <name evidence="3" type="ORF">SAMN04487991_2564</name>
</gene>
<proteinExistence type="predicted"/>
<feature type="region of interest" description="Disordered" evidence="1">
    <location>
        <begin position="293"/>
        <end position="343"/>
    </location>
</feature>
<protein>
    <recommendedName>
        <fullName evidence="5">Tetratricopeptide repeat-containing protein</fullName>
    </recommendedName>
</protein>
<evidence type="ECO:0000313" key="4">
    <source>
        <dbReference type="Proteomes" id="UP000199630"/>
    </source>
</evidence>
<keyword evidence="2" id="KW-0732">Signal</keyword>
<feature type="compositionally biased region" description="Basic and acidic residues" evidence="1">
    <location>
        <begin position="326"/>
        <end position="343"/>
    </location>
</feature>
<reference evidence="4" key="1">
    <citation type="submission" date="2016-10" db="EMBL/GenBank/DDBJ databases">
        <authorList>
            <person name="Varghese N."/>
            <person name="Submissions S."/>
        </authorList>
    </citation>
    <scope>NUCLEOTIDE SEQUENCE [LARGE SCALE GENOMIC DNA]</scope>
    <source>
        <strain evidence="4">DSM 26471</strain>
    </source>
</reference>
<dbReference type="EMBL" id="FORH01000004">
    <property type="protein sequence ID" value="SFJ61294.1"/>
    <property type="molecule type" value="Genomic_DNA"/>
</dbReference>